<dbReference type="GO" id="GO:0016791">
    <property type="term" value="F:phosphatase activity"/>
    <property type="evidence" value="ECO:0007669"/>
    <property type="project" value="TreeGrafter"/>
</dbReference>
<dbReference type="InterPro" id="IPR029052">
    <property type="entry name" value="Metallo-depent_PP-like"/>
</dbReference>
<dbReference type="InterPro" id="IPR006186">
    <property type="entry name" value="Ser/Thr-sp_prot-phosphatase"/>
</dbReference>
<dbReference type="Gene3D" id="3.60.21.10">
    <property type="match status" value="1"/>
</dbReference>
<dbReference type="EMBL" id="LARY01000002">
    <property type="protein sequence ID" value="RDX00586.1"/>
    <property type="molecule type" value="Genomic_DNA"/>
</dbReference>
<dbReference type="SUPFAM" id="SSF56300">
    <property type="entry name" value="Metallo-dependent phosphatases"/>
    <property type="match status" value="1"/>
</dbReference>
<accession>A0A3D8TSD0</accession>
<evidence type="ECO:0000313" key="2">
    <source>
        <dbReference type="EMBL" id="RDX00586.1"/>
    </source>
</evidence>
<dbReference type="PROSITE" id="PS00125">
    <property type="entry name" value="SER_THR_PHOSPHATASE"/>
    <property type="match status" value="1"/>
</dbReference>
<dbReference type="RefSeq" id="WP_115752823.1">
    <property type="nucleotide sequence ID" value="NZ_LARY01000002.1"/>
</dbReference>
<dbReference type="PANTHER" id="PTHR42850:SF4">
    <property type="entry name" value="ZINC-DEPENDENT ENDOPOLYPHOSPHATASE"/>
    <property type="match status" value="1"/>
</dbReference>
<gene>
    <name evidence="2" type="ORF">UR08_06195</name>
</gene>
<name>A0A3D8TSD0_9LIST</name>
<dbReference type="GO" id="GO:0110154">
    <property type="term" value="P:RNA decapping"/>
    <property type="evidence" value="ECO:0007669"/>
    <property type="project" value="TreeGrafter"/>
</dbReference>
<dbReference type="InterPro" id="IPR004843">
    <property type="entry name" value="Calcineurin-like_PHP"/>
</dbReference>
<feature type="domain" description="Serine/threonine specific protein phosphatases" evidence="1">
    <location>
        <begin position="63"/>
        <end position="68"/>
    </location>
</feature>
<sequence length="244" mass="27827">MKPIFAIGDVHGEISLLEKMLKNWNREREQLLFVGDLIDRGENPGAVLRLVKKLYEEADVVVLKGNHEAMLLDWLKNPAEKMSYYISQGGMETIQSLLLENVDEFATPEELATKIMEESGDLIAFIDSRPLYYEINQYVFVHAGVDFNAKNWYDTKPSDFYWIREPFLFGENRTGKVFIFGHTPVQNLHSDGSSRIWLSQDQTRMDIDGGAVFGGSLNAVVVEEKAITKIFMVSKDEPYQSDCS</sequence>
<evidence type="ECO:0000313" key="3">
    <source>
        <dbReference type="Proteomes" id="UP000257055"/>
    </source>
</evidence>
<proteinExistence type="predicted"/>
<dbReference type="Proteomes" id="UP000257055">
    <property type="component" value="Unassembled WGS sequence"/>
</dbReference>
<comment type="caution">
    <text evidence="2">The sequence shown here is derived from an EMBL/GenBank/DDBJ whole genome shotgun (WGS) entry which is preliminary data.</text>
</comment>
<keyword evidence="3" id="KW-1185">Reference proteome</keyword>
<dbReference type="Pfam" id="PF00149">
    <property type="entry name" value="Metallophos"/>
    <property type="match status" value="1"/>
</dbReference>
<protein>
    <submittedName>
        <fullName evidence="2">Serine/threonine protein phosphatase</fullName>
    </submittedName>
</protein>
<evidence type="ECO:0000259" key="1">
    <source>
        <dbReference type="PROSITE" id="PS00125"/>
    </source>
</evidence>
<dbReference type="InterPro" id="IPR050126">
    <property type="entry name" value="Ap4A_hydrolase"/>
</dbReference>
<dbReference type="GO" id="GO:0005737">
    <property type="term" value="C:cytoplasm"/>
    <property type="evidence" value="ECO:0007669"/>
    <property type="project" value="TreeGrafter"/>
</dbReference>
<organism evidence="2 3">
    <name type="scientific">Listeria kieliensis</name>
    <dbReference type="NCBI Taxonomy" id="1621700"/>
    <lineage>
        <taxon>Bacteria</taxon>
        <taxon>Bacillati</taxon>
        <taxon>Bacillota</taxon>
        <taxon>Bacilli</taxon>
        <taxon>Bacillales</taxon>
        <taxon>Listeriaceae</taxon>
        <taxon>Listeria</taxon>
    </lineage>
</organism>
<dbReference type="GO" id="GO:0008803">
    <property type="term" value="F:bis(5'-nucleosyl)-tetraphosphatase (symmetrical) activity"/>
    <property type="evidence" value="ECO:0007669"/>
    <property type="project" value="TreeGrafter"/>
</dbReference>
<reference evidence="3" key="1">
    <citation type="submission" date="2015-04" db="EMBL/GenBank/DDBJ databases">
        <authorList>
            <person name="Schardt J."/>
            <person name="Mueller-Herbst S."/>
            <person name="Scherer S."/>
            <person name="Huptas C."/>
        </authorList>
    </citation>
    <scope>NUCLEOTIDE SEQUENCE [LARGE SCALE GENOMIC DNA]</scope>
    <source>
        <strain evidence="3">Kiel-L1</strain>
    </source>
</reference>
<dbReference type="AlphaFoldDB" id="A0A3D8TSD0"/>
<dbReference type="PANTHER" id="PTHR42850">
    <property type="entry name" value="METALLOPHOSPHOESTERASE"/>
    <property type="match status" value="1"/>
</dbReference>